<sequence length="209" mass="24512">MKLFLKFLFMQILVSTFASGQSLICDNKNTADFDFKLDTSSKYLTHKFIGSPSRNSINDSQKDIEFRLYLFHGRQNRNVYIYQIQSDQDTTRVSKEFFKNIHLNSSTPNYSISGRSAKYKKTENSILINPCNVIEKLRLNKVFTYDGIKQAHSTKHKMIEQQGNCLIEVKLGKKYRAFNFNYHHLQGFLNDFEDNVNDLISFMDDLLMR</sequence>
<accession>A0A1G8CLH6</accession>
<dbReference type="RefSeq" id="WP_090503803.1">
    <property type="nucleotide sequence ID" value="NZ_FNCH01000025.1"/>
</dbReference>
<dbReference type="EMBL" id="FNCH01000025">
    <property type="protein sequence ID" value="SDH46246.1"/>
    <property type="molecule type" value="Genomic_DNA"/>
</dbReference>
<dbReference type="AlphaFoldDB" id="A0A1G8CLH6"/>
<protein>
    <submittedName>
        <fullName evidence="2">Uncharacterized protein</fullName>
    </submittedName>
</protein>
<evidence type="ECO:0000313" key="3">
    <source>
        <dbReference type="Proteomes" id="UP000199643"/>
    </source>
</evidence>
<reference evidence="3" key="1">
    <citation type="submission" date="2016-10" db="EMBL/GenBank/DDBJ databases">
        <authorList>
            <person name="Varghese N."/>
            <person name="Submissions S."/>
        </authorList>
    </citation>
    <scope>NUCLEOTIDE SEQUENCE [LARGE SCALE GENOMIC DNA]</scope>
    <source>
        <strain evidence="3">DSM 17933</strain>
    </source>
</reference>
<name>A0A1G8CLH6_9SPHI</name>
<evidence type="ECO:0000313" key="2">
    <source>
        <dbReference type="EMBL" id="SDH46246.1"/>
    </source>
</evidence>
<feature type="chain" id="PRO_5011461066" evidence="1">
    <location>
        <begin position="21"/>
        <end position="209"/>
    </location>
</feature>
<feature type="signal peptide" evidence="1">
    <location>
        <begin position="1"/>
        <end position="20"/>
    </location>
</feature>
<evidence type="ECO:0000256" key="1">
    <source>
        <dbReference type="SAM" id="SignalP"/>
    </source>
</evidence>
<dbReference type="Proteomes" id="UP000199643">
    <property type="component" value="Unassembled WGS sequence"/>
</dbReference>
<keyword evidence="1" id="KW-0732">Signal</keyword>
<keyword evidence="3" id="KW-1185">Reference proteome</keyword>
<proteinExistence type="predicted"/>
<organism evidence="2 3">
    <name type="scientific">Pedobacter terrae</name>
    <dbReference type="NCBI Taxonomy" id="405671"/>
    <lineage>
        <taxon>Bacteria</taxon>
        <taxon>Pseudomonadati</taxon>
        <taxon>Bacteroidota</taxon>
        <taxon>Sphingobacteriia</taxon>
        <taxon>Sphingobacteriales</taxon>
        <taxon>Sphingobacteriaceae</taxon>
        <taxon>Pedobacter</taxon>
    </lineage>
</organism>
<gene>
    <name evidence="2" type="ORF">SAMN05421827_12540</name>
</gene>